<dbReference type="EMBL" id="FR872582">
    <property type="protein sequence ID" value="CCB88761.1"/>
    <property type="molecule type" value="Genomic_DNA"/>
</dbReference>
<gene>
    <name evidence="1" type="ordered locus">SNE_A08840</name>
</gene>
<name>F8L7M8_SIMNZ</name>
<keyword evidence="2" id="KW-1185">Reference proteome</keyword>
<dbReference type="KEGG" id="sng:SNE_A08840"/>
<reference evidence="1 2" key="2">
    <citation type="journal article" date="2011" name="Mol. Biol. Evol.">
        <title>Unity in variety--the pan-genome of the Chlamydiae.</title>
        <authorList>
            <person name="Collingro A."/>
            <person name="Tischler P."/>
            <person name="Weinmaier T."/>
            <person name="Penz T."/>
            <person name="Heinz E."/>
            <person name="Brunham R.C."/>
            <person name="Read T.D."/>
            <person name="Bavoil P.M."/>
            <person name="Sachse K."/>
            <person name="Kahane S."/>
            <person name="Friedman M.G."/>
            <person name="Rattei T."/>
            <person name="Myers G.S."/>
            <person name="Horn M."/>
        </authorList>
    </citation>
    <scope>NUCLEOTIDE SEQUENCE [LARGE SCALE GENOMIC DNA]</scope>
    <source>
        <strain evidence="2">ATCC VR-1471 / Z</strain>
    </source>
</reference>
<reference key="1">
    <citation type="journal article" date="2011" name="Mol. Biol. Evol.">
        <title>Unity in variety -- the pan-genome of the Chlamydiae.</title>
        <authorList>
            <person name="Collingro A."/>
            <person name="Tischler P."/>
            <person name="Weinmaier T."/>
            <person name="Penz T."/>
            <person name="Heinz E."/>
            <person name="Brunham R.C."/>
            <person name="Read T.D."/>
            <person name="Bavoil P.M."/>
            <person name="Sachse K."/>
            <person name="Kahane S."/>
            <person name="Friedman M.G."/>
            <person name="Rattei T."/>
            <person name="Myers G.S.A."/>
            <person name="Horn M."/>
        </authorList>
    </citation>
    <scope>NUCLEOTIDE SEQUENCE</scope>
    <source>
        <strain>Z</strain>
    </source>
</reference>
<dbReference type="HOGENOM" id="CLU_2828886_0_0_0"/>
<evidence type="ECO:0000313" key="2">
    <source>
        <dbReference type="Proteomes" id="UP000000496"/>
    </source>
</evidence>
<organism evidence="1 2">
    <name type="scientific">Simkania negevensis (strain ATCC VR-1471 / DSM 27360 / Z)</name>
    <dbReference type="NCBI Taxonomy" id="331113"/>
    <lineage>
        <taxon>Bacteria</taxon>
        <taxon>Pseudomonadati</taxon>
        <taxon>Chlamydiota</taxon>
        <taxon>Chlamydiia</taxon>
        <taxon>Parachlamydiales</taxon>
        <taxon>Simkaniaceae</taxon>
        <taxon>Simkania</taxon>
    </lineage>
</organism>
<accession>F8L7M8</accession>
<dbReference type="AlphaFoldDB" id="F8L7M8"/>
<evidence type="ECO:0000313" key="1">
    <source>
        <dbReference type="EMBL" id="CCB88761.1"/>
    </source>
</evidence>
<protein>
    <submittedName>
        <fullName evidence="1">Uncharacterized protein</fullName>
    </submittedName>
</protein>
<proteinExistence type="predicted"/>
<dbReference type="Proteomes" id="UP000000496">
    <property type="component" value="Chromosome gsn.131"/>
</dbReference>
<sequence>MSFKKIVRKMSWCQKFLQAEAVYRWLESFFEKLFLEIVFIYTNHWVFQDYLIHQWRKKVLSFFQTS</sequence>